<keyword evidence="1" id="KW-0808">Transferase</keyword>
<accession>A0ABW5KM97</accession>
<dbReference type="EMBL" id="JBHULR010000006">
    <property type="protein sequence ID" value="MFD2548845.1"/>
    <property type="molecule type" value="Genomic_DNA"/>
</dbReference>
<keyword evidence="2" id="KW-1185">Reference proteome</keyword>
<dbReference type="Gene3D" id="3.90.550.10">
    <property type="entry name" value="Spore Coat Polysaccharide Biosynthesis Protein SpsA, Chain A"/>
    <property type="match status" value="1"/>
</dbReference>
<dbReference type="RefSeq" id="WP_380905018.1">
    <property type="nucleotide sequence ID" value="NZ_JBHUEG010000005.1"/>
</dbReference>
<reference evidence="2" key="1">
    <citation type="journal article" date="2019" name="Int. J. Syst. Evol. Microbiol.">
        <title>The Global Catalogue of Microorganisms (GCM) 10K type strain sequencing project: providing services to taxonomists for standard genome sequencing and annotation.</title>
        <authorList>
            <consortium name="The Broad Institute Genomics Platform"/>
            <consortium name="The Broad Institute Genome Sequencing Center for Infectious Disease"/>
            <person name="Wu L."/>
            <person name="Ma J."/>
        </authorList>
    </citation>
    <scope>NUCLEOTIDE SEQUENCE [LARGE SCALE GENOMIC DNA]</scope>
    <source>
        <strain evidence="2">KCTC 42662</strain>
    </source>
</reference>
<dbReference type="InterPro" id="IPR029044">
    <property type="entry name" value="Nucleotide-diphossugar_trans"/>
</dbReference>
<gene>
    <name evidence="1" type="ORF">ACFSR5_14430</name>
</gene>
<comment type="caution">
    <text evidence="1">The sequence shown here is derived from an EMBL/GenBank/DDBJ whole genome shotgun (WGS) entry which is preliminary data.</text>
</comment>
<organism evidence="1 2">
    <name type="scientific">Sphingobacterium suaedae</name>
    <dbReference type="NCBI Taxonomy" id="1686402"/>
    <lineage>
        <taxon>Bacteria</taxon>
        <taxon>Pseudomonadati</taxon>
        <taxon>Bacteroidota</taxon>
        <taxon>Sphingobacteriia</taxon>
        <taxon>Sphingobacteriales</taxon>
        <taxon>Sphingobacteriaceae</taxon>
        <taxon>Sphingobacterium</taxon>
    </lineage>
</organism>
<proteinExistence type="predicted"/>
<evidence type="ECO:0000313" key="1">
    <source>
        <dbReference type="EMBL" id="MFD2548845.1"/>
    </source>
</evidence>
<evidence type="ECO:0000313" key="2">
    <source>
        <dbReference type="Proteomes" id="UP001597545"/>
    </source>
</evidence>
<dbReference type="SUPFAM" id="SSF53448">
    <property type="entry name" value="Nucleotide-diphospho-sugar transferases"/>
    <property type="match status" value="1"/>
</dbReference>
<dbReference type="Proteomes" id="UP001597545">
    <property type="component" value="Unassembled WGS sequence"/>
</dbReference>
<name>A0ABW5KM97_9SPHI</name>
<dbReference type="GO" id="GO:0016740">
    <property type="term" value="F:transferase activity"/>
    <property type="evidence" value="ECO:0007669"/>
    <property type="project" value="UniProtKB-KW"/>
</dbReference>
<protein>
    <submittedName>
        <fullName evidence="1">Glycosyl transferase</fullName>
    </submittedName>
</protein>
<sequence length="332" mass="39244">MKKHHFCTLFNSVYLSRGLAMYRSLEKYCADFHLYIFAFDDVCYETLCKLNLRYATVIPLIDFEDDDLLAVKPTRTAGEYCWTCTPSIIHYAILTYRLDACTYLDADLLFFNDPAMLLEEIETRDRSVLLTEHRYTPVYDQAHSSGRYCVQFMCFKNTTEGMAVLSWWRSACLTWCYNRVEDGKFGDQKYLDDWMDRFSCVHELQHLGGGVAPWNVQQYDFKTEGTCLFGTELNSTNKFPLIFYHYHGFKYAESNAFVPTSGYALSENDLQYVYRPYIAALKAADSELKSVFRHYVFHECLPIPRIRKSIRRMFHLYIKGKFQHYYHQSYFL</sequence>